<protein>
    <recommendedName>
        <fullName evidence="1">DUF3444 domain-containing protein</fullName>
    </recommendedName>
</protein>
<dbReference type="InterPro" id="IPR024593">
    <property type="entry name" value="DUF3444"/>
</dbReference>
<dbReference type="AlphaFoldDB" id="B9RSY4"/>
<accession>B9RSY4</accession>
<dbReference type="Pfam" id="PF11926">
    <property type="entry name" value="DUF3444"/>
    <property type="match status" value="1"/>
</dbReference>
<evidence type="ECO:0000259" key="1">
    <source>
        <dbReference type="Pfam" id="PF11926"/>
    </source>
</evidence>
<dbReference type="PANTHER" id="PTHR45089:SF24">
    <property type="entry name" value="DNAJ HEAT SHOCK N-TERMINAL DOMAIN-CONTAINING PROTEIN"/>
    <property type="match status" value="1"/>
</dbReference>
<organism evidence="2 3">
    <name type="scientific">Ricinus communis</name>
    <name type="common">Castor bean</name>
    <dbReference type="NCBI Taxonomy" id="3988"/>
    <lineage>
        <taxon>Eukaryota</taxon>
        <taxon>Viridiplantae</taxon>
        <taxon>Streptophyta</taxon>
        <taxon>Embryophyta</taxon>
        <taxon>Tracheophyta</taxon>
        <taxon>Spermatophyta</taxon>
        <taxon>Magnoliopsida</taxon>
        <taxon>eudicotyledons</taxon>
        <taxon>Gunneridae</taxon>
        <taxon>Pentapetalae</taxon>
        <taxon>rosids</taxon>
        <taxon>fabids</taxon>
        <taxon>Malpighiales</taxon>
        <taxon>Euphorbiaceae</taxon>
        <taxon>Acalyphoideae</taxon>
        <taxon>Acalypheae</taxon>
        <taxon>Ricinus</taxon>
    </lineage>
</organism>
<dbReference type="InParanoid" id="B9RSY4"/>
<sequence length="329" mass="37229">MPRFYARITKVFFPEFTLQITWLEPDPDANDETEWVQAGLLVSCGKFKNGNFENAEGRLMFSHMIEWEKGSQRDAYKIFPSKVKGFVSLFCHIRKEGKDTFLIPPTELFRFSHMIPLFKFTGAERGVPKGSFKLDPASLPKDIEEIPKDYVLEDGNYHPNEFEVINVSEGCSIPPASIGEAIEISEPEFSFSMLRNPLKSFRTSRGASPIYTDSNCFSHQLSAEPAMNFKCSIQGKINCYSGCRSIVTADVLYTELLRFSHQIPIFQLTDQKDGSLRGFWEFVPEVKWLAGSNARAGSGNSANESALKLLLGSCIWWRMLPLEKEETVG</sequence>
<proteinExistence type="predicted"/>
<dbReference type="STRING" id="3988.B9RSY4"/>
<keyword evidence="3" id="KW-1185">Reference proteome</keyword>
<name>B9RSY4_RICCO</name>
<dbReference type="PANTHER" id="PTHR45089">
    <property type="entry name" value="DNAJ HEAT SHOCK AMINO-TERMINAL DOMAIN PROTEIN-RELATED"/>
    <property type="match status" value="1"/>
</dbReference>
<dbReference type="EMBL" id="EQ973812">
    <property type="protein sequence ID" value="EEF45467.1"/>
    <property type="molecule type" value="Genomic_DNA"/>
</dbReference>
<dbReference type="Proteomes" id="UP000008311">
    <property type="component" value="Unassembled WGS sequence"/>
</dbReference>
<feature type="domain" description="DUF3444" evidence="1">
    <location>
        <begin position="1"/>
        <end position="82"/>
    </location>
</feature>
<gene>
    <name evidence="2" type="ORF">RCOM_0679480</name>
</gene>
<evidence type="ECO:0000313" key="2">
    <source>
        <dbReference type="EMBL" id="EEF45467.1"/>
    </source>
</evidence>
<reference evidence="3" key="1">
    <citation type="journal article" date="2010" name="Nat. Biotechnol.">
        <title>Draft genome sequence of the oilseed species Ricinus communis.</title>
        <authorList>
            <person name="Chan A.P."/>
            <person name="Crabtree J."/>
            <person name="Zhao Q."/>
            <person name="Lorenzi H."/>
            <person name="Orvis J."/>
            <person name="Puiu D."/>
            <person name="Melake-Berhan A."/>
            <person name="Jones K.M."/>
            <person name="Redman J."/>
            <person name="Chen G."/>
            <person name="Cahoon E.B."/>
            <person name="Gedil M."/>
            <person name="Stanke M."/>
            <person name="Haas B.J."/>
            <person name="Wortman J.R."/>
            <person name="Fraser-Liggett C.M."/>
            <person name="Ravel J."/>
            <person name="Rabinowicz P.D."/>
        </authorList>
    </citation>
    <scope>NUCLEOTIDE SEQUENCE [LARGE SCALE GENOMIC DNA]</scope>
    <source>
        <strain evidence="3">cv. Hale</strain>
    </source>
</reference>
<evidence type="ECO:0000313" key="3">
    <source>
        <dbReference type="Proteomes" id="UP000008311"/>
    </source>
</evidence>
<dbReference type="eggNOG" id="ENOG502QS8C">
    <property type="taxonomic scope" value="Eukaryota"/>
</dbReference>